<evidence type="ECO:0000259" key="1">
    <source>
        <dbReference type="Pfam" id="PF07238"/>
    </source>
</evidence>
<feature type="domain" description="PilZ" evidence="1">
    <location>
        <begin position="15"/>
        <end position="127"/>
    </location>
</feature>
<protein>
    <recommendedName>
        <fullName evidence="1">PilZ domain-containing protein</fullName>
    </recommendedName>
</protein>
<gene>
    <name evidence="2" type="ORF">MNBD_UNCLBAC01-832</name>
</gene>
<name>A0A3B1DHC5_9ZZZZ</name>
<dbReference type="AlphaFoldDB" id="A0A3B1DHC5"/>
<dbReference type="InterPro" id="IPR009875">
    <property type="entry name" value="PilZ_domain"/>
</dbReference>
<dbReference type="GO" id="GO:0035438">
    <property type="term" value="F:cyclic-di-GMP binding"/>
    <property type="evidence" value="ECO:0007669"/>
    <property type="project" value="InterPro"/>
</dbReference>
<dbReference type="EMBL" id="UOGJ01000050">
    <property type="protein sequence ID" value="VAX35408.1"/>
    <property type="molecule type" value="Genomic_DNA"/>
</dbReference>
<dbReference type="Gene3D" id="2.40.10.220">
    <property type="entry name" value="predicted glycosyltransferase like domains"/>
    <property type="match status" value="1"/>
</dbReference>
<dbReference type="Pfam" id="PF07238">
    <property type="entry name" value="PilZ"/>
    <property type="match status" value="1"/>
</dbReference>
<reference evidence="2" key="1">
    <citation type="submission" date="2018-06" db="EMBL/GenBank/DDBJ databases">
        <authorList>
            <person name="Zhirakovskaya E."/>
        </authorList>
    </citation>
    <scope>NUCLEOTIDE SEQUENCE</scope>
</reference>
<accession>A0A3B1DHC5</accession>
<proteinExistence type="predicted"/>
<evidence type="ECO:0000313" key="2">
    <source>
        <dbReference type="EMBL" id="VAX35408.1"/>
    </source>
</evidence>
<sequence>MKIDLINLKETLSSDKRKSDRMQLPVKLSYALGDSLEILPKEWIDPLEVIDIGGEGAKFLSEKSIKKDTSLILKINLPNYDKPIILTSEIIWSKKENIETSTDSAFSVGIKFNKMHYKDRKKFVSYLSDSILGLHLDDDGNLTI</sequence>
<organism evidence="2">
    <name type="scientific">hydrothermal vent metagenome</name>
    <dbReference type="NCBI Taxonomy" id="652676"/>
    <lineage>
        <taxon>unclassified sequences</taxon>
        <taxon>metagenomes</taxon>
        <taxon>ecological metagenomes</taxon>
    </lineage>
</organism>